<feature type="compositionally biased region" description="Polar residues" evidence="1">
    <location>
        <begin position="23"/>
        <end position="33"/>
    </location>
</feature>
<feature type="region of interest" description="Disordered" evidence="1">
    <location>
        <begin position="23"/>
        <end position="80"/>
    </location>
</feature>
<accession>A0AA39RU99</accession>
<evidence type="ECO:0000313" key="2">
    <source>
        <dbReference type="EMBL" id="KAK0580489.1"/>
    </source>
</evidence>
<reference evidence="2" key="1">
    <citation type="journal article" date="2022" name="Plant J.">
        <title>Strategies of tolerance reflected in two North American maple genomes.</title>
        <authorList>
            <person name="McEvoy S.L."/>
            <person name="Sezen U.U."/>
            <person name="Trouern-Trend A."/>
            <person name="McMahon S.M."/>
            <person name="Schaberg P.G."/>
            <person name="Yang J."/>
            <person name="Wegrzyn J.L."/>
            <person name="Swenson N.G."/>
        </authorList>
    </citation>
    <scope>NUCLEOTIDE SEQUENCE</scope>
    <source>
        <strain evidence="2">NS2018</strain>
    </source>
</reference>
<evidence type="ECO:0000313" key="3">
    <source>
        <dbReference type="Proteomes" id="UP001168877"/>
    </source>
</evidence>
<dbReference type="EMBL" id="JAUESC010000384">
    <property type="protein sequence ID" value="KAK0580489.1"/>
    <property type="molecule type" value="Genomic_DNA"/>
</dbReference>
<sequence>MKQWRWRDGQEKNMEIITVATTQHGNSTGSFSGSGAEPNLGPDAGRDSEPFMLDGDEEVTWPSEEEIEDKEDSEGPPTAG</sequence>
<feature type="compositionally biased region" description="Acidic residues" evidence="1">
    <location>
        <begin position="54"/>
        <end position="74"/>
    </location>
</feature>
<evidence type="ECO:0000256" key="1">
    <source>
        <dbReference type="SAM" id="MobiDB-lite"/>
    </source>
</evidence>
<organism evidence="2 3">
    <name type="scientific">Acer saccharum</name>
    <name type="common">Sugar maple</name>
    <dbReference type="NCBI Taxonomy" id="4024"/>
    <lineage>
        <taxon>Eukaryota</taxon>
        <taxon>Viridiplantae</taxon>
        <taxon>Streptophyta</taxon>
        <taxon>Embryophyta</taxon>
        <taxon>Tracheophyta</taxon>
        <taxon>Spermatophyta</taxon>
        <taxon>Magnoliopsida</taxon>
        <taxon>eudicotyledons</taxon>
        <taxon>Gunneridae</taxon>
        <taxon>Pentapetalae</taxon>
        <taxon>rosids</taxon>
        <taxon>malvids</taxon>
        <taxon>Sapindales</taxon>
        <taxon>Sapindaceae</taxon>
        <taxon>Hippocastanoideae</taxon>
        <taxon>Acereae</taxon>
        <taxon>Acer</taxon>
    </lineage>
</organism>
<gene>
    <name evidence="2" type="ORF">LWI29_002562</name>
</gene>
<dbReference type="AlphaFoldDB" id="A0AA39RU99"/>
<dbReference type="Proteomes" id="UP001168877">
    <property type="component" value="Unassembled WGS sequence"/>
</dbReference>
<reference evidence="2" key="2">
    <citation type="submission" date="2023-06" db="EMBL/GenBank/DDBJ databases">
        <authorList>
            <person name="Swenson N.G."/>
            <person name="Wegrzyn J.L."/>
            <person name="Mcevoy S.L."/>
        </authorList>
    </citation>
    <scope>NUCLEOTIDE SEQUENCE</scope>
    <source>
        <strain evidence="2">NS2018</strain>
        <tissue evidence="2">Leaf</tissue>
    </source>
</reference>
<keyword evidence="3" id="KW-1185">Reference proteome</keyword>
<name>A0AA39RU99_ACESA</name>
<protein>
    <submittedName>
        <fullName evidence="2">Uncharacterized protein</fullName>
    </submittedName>
</protein>
<proteinExistence type="predicted"/>
<comment type="caution">
    <text evidence="2">The sequence shown here is derived from an EMBL/GenBank/DDBJ whole genome shotgun (WGS) entry which is preliminary data.</text>
</comment>